<accession>A0A8H7CXE3</accession>
<gene>
    <name evidence="6" type="ORF">MVEN_01070100</name>
</gene>
<keyword evidence="5" id="KW-0539">Nucleus</keyword>
<dbReference type="EMBL" id="JACAZI010000008">
    <property type="protein sequence ID" value="KAF7353845.1"/>
    <property type="molecule type" value="Genomic_DNA"/>
</dbReference>
<keyword evidence="7" id="KW-1185">Reference proteome</keyword>
<keyword evidence="4" id="KW-0804">Transcription</keyword>
<reference evidence="6" key="1">
    <citation type="submission" date="2020-05" db="EMBL/GenBank/DDBJ databases">
        <title>Mycena genomes resolve the evolution of fungal bioluminescence.</title>
        <authorList>
            <person name="Tsai I.J."/>
        </authorList>
    </citation>
    <scope>NUCLEOTIDE SEQUENCE</scope>
    <source>
        <strain evidence="6">CCC161011</strain>
    </source>
</reference>
<evidence type="ECO:0000256" key="2">
    <source>
        <dbReference type="ARBA" id="ARBA00022723"/>
    </source>
</evidence>
<dbReference type="GO" id="GO:0000981">
    <property type="term" value="F:DNA-binding transcription factor activity, RNA polymerase II-specific"/>
    <property type="evidence" value="ECO:0007669"/>
    <property type="project" value="InterPro"/>
</dbReference>
<dbReference type="PANTHER" id="PTHR47338:SF29">
    <property type="entry name" value="ZN(2)-C6 FUNGAL-TYPE DOMAIN-CONTAINING PROTEIN"/>
    <property type="match status" value="1"/>
</dbReference>
<evidence type="ECO:0000256" key="3">
    <source>
        <dbReference type="ARBA" id="ARBA00023015"/>
    </source>
</evidence>
<evidence type="ECO:0000256" key="4">
    <source>
        <dbReference type="ARBA" id="ARBA00023163"/>
    </source>
</evidence>
<keyword evidence="3" id="KW-0805">Transcription regulation</keyword>
<evidence type="ECO:0000313" key="7">
    <source>
        <dbReference type="Proteomes" id="UP000620124"/>
    </source>
</evidence>
<evidence type="ECO:0000313" key="6">
    <source>
        <dbReference type="EMBL" id="KAF7353845.1"/>
    </source>
</evidence>
<dbReference type="GO" id="GO:0046872">
    <property type="term" value="F:metal ion binding"/>
    <property type="evidence" value="ECO:0007669"/>
    <property type="project" value="UniProtKB-KW"/>
</dbReference>
<protein>
    <submittedName>
        <fullName evidence="6">Zn(2)-C6 fungal-type domain-containing protein</fullName>
    </submittedName>
</protein>
<dbReference type="PANTHER" id="PTHR47338">
    <property type="entry name" value="ZN(II)2CYS6 TRANSCRIPTION FACTOR (EUROFUNG)-RELATED"/>
    <property type="match status" value="1"/>
</dbReference>
<organism evidence="6 7">
    <name type="scientific">Mycena venus</name>
    <dbReference type="NCBI Taxonomy" id="2733690"/>
    <lineage>
        <taxon>Eukaryota</taxon>
        <taxon>Fungi</taxon>
        <taxon>Dikarya</taxon>
        <taxon>Basidiomycota</taxon>
        <taxon>Agaricomycotina</taxon>
        <taxon>Agaricomycetes</taxon>
        <taxon>Agaricomycetidae</taxon>
        <taxon>Agaricales</taxon>
        <taxon>Marasmiineae</taxon>
        <taxon>Mycenaceae</taxon>
        <taxon>Mycena</taxon>
    </lineage>
</organism>
<name>A0A8H7CXE3_9AGAR</name>
<dbReference type="InterPro" id="IPR050815">
    <property type="entry name" value="TF_fung"/>
</dbReference>
<comment type="caution">
    <text evidence="6">The sequence shown here is derived from an EMBL/GenBank/DDBJ whole genome shotgun (WGS) entry which is preliminary data.</text>
</comment>
<dbReference type="Proteomes" id="UP000620124">
    <property type="component" value="Unassembled WGS sequence"/>
</dbReference>
<dbReference type="OrthoDB" id="2309723at2759"/>
<evidence type="ECO:0000256" key="5">
    <source>
        <dbReference type="ARBA" id="ARBA00023242"/>
    </source>
</evidence>
<dbReference type="AlphaFoldDB" id="A0A8H7CXE3"/>
<sequence>MAFSKLSPQCPFKPKNLTLLRVTADSVPQLCNADKRATTAGTEKWYISILRVFMHIHFVFFSTRDATELVRSVDHATDQIDRTTASIRTVKSVLGPRFYKKASLIWRSASTNSNILKSTSPIFRFTSRISPTAAKLQNPLPEDPWANADEPPMNMVEKLIDCFLAYSSEVGFFLNASRFRQSALMRYPIGHHARPAPAVLVAVYLWGLRLSKQPDLIAQEPVFLSRTLKLTAKGLSGLHPHKIMHNFQAEILLAYYFFASGRFLEGKWHTAAAISLGLSSSVHMVRSAHPPSPGPLPPPRDVVEEGERIHACWSGLVLDKTWAVVLNEDPHVDHQHESCVVDTPWPLELEDYQNGRFSPTARYSNTFHKFINSVPTSDTGMSTVAMLSKATILWQRADRLVRQWKPDMLRNQASSFQSSFSALDNLVDNFRAALITPKQIAHPTPAMVRALVVSHSLAHAATLQLYTFAPLRMDPNGRRKRLSAARAVLGIIVSIPLQHFGYINPIMGTVWLAACQVLMDEIYALKTQNTMSWQPSEEAEPKALLTRAISVLLTFAETCPLLKGYQISRIQEAFAGMH</sequence>
<proteinExistence type="predicted"/>
<comment type="subcellular location">
    <subcellularLocation>
        <location evidence="1">Nucleus</location>
    </subcellularLocation>
</comment>
<evidence type="ECO:0000256" key="1">
    <source>
        <dbReference type="ARBA" id="ARBA00004123"/>
    </source>
</evidence>
<keyword evidence="2" id="KW-0479">Metal-binding</keyword>
<dbReference type="CDD" id="cd12148">
    <property type="entry name" value="fungal_TF_MHR"/>
    <property type="match status" value="1"/>
</dbReference>
<dbReference type="GO" id="GO:0005634">
    <property type="term" value="C:nucleus"/>
    <property type="evidence" value="ECO:0007669"/>
    <property type="project" value="UniProtKB-SubCell"/>
</dbReference>